<protein>
    <submittedName>
        <fullName evidence="2">Uncharacterized protein</fullName>
    </submittedName>
</protein>
<comment type="caution">
    <text evidence="2">The sequence shown here is derived from an EMBL/GenBank/DDBJ whole genome shotgun (WGS) entry which is preliminary data.</text>
</comment>
<accession>A0ABQ6I299</accession>
<evidence type="ECO:0000313" key="3">
    <source>
        <dbReference type="Proteomes" id="UP001157091"/>
    </source>
</evidence>
<organism evidence="2 3">
    <name type="scientific">Luteimicrobium album</name>
    <dbReference type="NCBI Taxonomy" id="1054550"/>
    <lineage>
        <taxon>Bacteria</taxon>
        <taxon>Bacillati</taxon>
        <taxon>Actinomycetota</taxon>
        <taxon>Actinomycetes</taxon>
        <taxon>Micrococcales</taxon>
        <taxon>Luteimicrobium</taxon>
    </lineage>
</organism>
<name>A0ABQ6I299_9MICO</name>
<evidence type="ECO:0000256" key="1">
    <source>
        <dbReference type="SAM" id="MobiDB-lite"/>
    </source>
</evidence>
<dbReference type="EMBL" id="BSUK01000001">
    <property type="protein sequence ID" value="GMA24747.1"/>
    <property type="molecule type" value="Genomic_DNA"/>
</dbReference>
<gene>
    <name evidence="2" type="ORF">GCM10025864_25060</name>
</gene>
<feature type="region of interest" description="Disordered" evidence="1">
    <location>
        <begin position="119"/>
        <end position="138"/>
    </location>
</feature>
<evidence type="ECO:0000313" key="2">
    <source>
        <dbReference type="EMBL" id="GMA24747.1"/>
    </source>
</evidence>
<dbReference type="RefSeq" id="WP_284293481.1">
    <property type="nucleotide sequence ID" value="NZ_BSUK01000001.1"/>
</dbReference>
<keyword evidence="3" id="KW-1185">Reference proteome</keyword>
<reference evidence="3" key="1">
    <citation type="journal article" date="2019" name="Int. J. Syst. Evol. Microbiol.">
        <title>The Global Catalogue of Microorganisms (GCM) 10K type strain sequencing project: providing services to taxonomists for standard genome sequencing and annotation.</title>
        <authorList>
            <consortium name="The Broad Institute Genomics Platform"/>
            <consortium name="The Broad Institute Genome Sequencing Center for Infectious Disease"/>
            <person name="Wu L."/>
            <person name="Ma J."/>
        </authorList>
    </citation>
    <scope>NUCLEOTIDE SEQUENCE [LARGE SCALE GENOMIC DNA]</scope>
    <source>
        <strain evidence="3">NBRC 106348</strain>
    </source>
</reference>
<proteinExistence type="predicted"/>
<dbReference type="Proteomes" id="UP001157091">
    <property type="component" value="Unassembled WGS sequence"/>
</dbReference>
<sequence length="164" mass="17663">MSLAQHPEALLTPYYGNSRGGRPASDPIGTLTTHDRFALVHRHNSGGAEMTTPVFEELRTLTAGGTQSLLQHPRPEVTPAGLERAERMVPEVLYRMLRPHEVAKGMAFPDTCDWDVPYSKGKRKGKAPSAQDKVKAADNAVTPPATRDIVGAVVQAITGKAVLS</sequence>